<proteinExistence type="predicted"/>
<feature type="transmembrane region" description="Helical" evidence="1">
    <location>
        <begin position="123"/>
        <end position="142"/>
    </location>
</feature>
<feature type="transmembrane region" description="Helical" evidence="1">
    <location>
        <begin position="171"/>
        <end position="188"/>
    </location>
</feature>
<feature type="domain" description="DUF4401" evidence="2">
    <location>
        <begin position="44"/>
        <end position="347"/>
    </location>
</feature>
<evidence type="ECO:0000256" key="1">
    <source>
        <dbReference type="SAM" id="Phobius"/>
    </source>
</evidence>
<dbReference type="OrthoDB" id="674818at2"/>
<feature type="transmembrane region" description="Helical" evidence="1">
    <location>
        <begin position="267"/>
        <end position="297"/>
    </location>
</feature>
<dbReference type="Pfam" id="PF14351">
    <property type="entry name" value="DUF4401"/>
    <property type="match status" value="1"/>
</dbReference>
<evidence type="ECO:0000313" key="4">
    <source>
        <dbReference type="Proteomes" id="UP000263900"/>
    </source>
</evidence>
<keyword evidence="4" id="KW-1185">Reference proteome</keyword>
<dbReference type="Proteomes" id="UP000263900">
    <property type="component" value="Chromosome"/>
</dbReference>
<gene>
    <name evidence="3" type="ORF">D3H65_07335</name>
</gene>
<feature type="transmembrane region" description="Helical" evidence="1">
    <location>
        <begin position="43"/>
        <end position="68"/>
    </location>
</feature>
<reference evidence="3 4" key="1">
    <citation type="submission" date="2018-09" db="EMBL/GenBank/DDBJ databases">
        <title>Genome sequencing of strain 6GH32-13.</title>
        <authorList>
            <person name="Weon H.-Y."/>
            <person name="Heo J."/>
            <person name="Kwon S.-W."/>
        </authorList>
    </citation>
    <scope>NUCLEOTIDE SEQUENCE [LARGE SCALE GENOMIC DNA]</scope>
    <source>
        <strain evidence="3 4">5GH32-13</strain>
    </source>
</reference>
<feature type="transmembrane region" description="Helical" evidence="1">
    <location>
        <begin position="209"/>
        <end position="228"/>
    </location>
</feature>
<evidence type="ECO:0000313" key="3">
    <source>
        <dbReference type="EMBL" id="AXY73800.1"/>
    </source>
</evidence>
<feature type="transmembrane region" description="Helical" evidence="1">
    <location>
        <begin position="331"/>
        <end position="348"/>
    </location>
</feature>
<dbReference type="AlphaFoldDB" id="A0A3B7ML20"/>
<name>A0A3B7ML20_9BACT</name>
<feature type="transmembrane region" description="Helical" evidence="1">
    <location>
        <begin position="149"/>
        <end position="165"/>
    </location>
</feature>
<organism evidence="3 4">
    <name type="scientific">Paraflavitalea soli</name>
    <dbReference type="NCBI Taxonomy" id="2315862"/>
    <lineage>
        <taxon>Bacteria</taxon>
        <taxon>Pseudomonadati</taxon>
        <taxon>Bacteroidota</taxon>
        <taxon>Chitinophagia</taxon>
        <taxon>Chitinophagales</taxon>
        <taxon>Chitinophagaceae</taxon>
        <taxon>Paraflavitalea</taxon>
    </lineage>
</organism>
<keyword evidence="1" id="KW-0472">Membrane</keyword>
<feature type="transmembrane region" description="Helical" evidence="1">
    <location>
        <begin position="234"/>
        <end position="255"/>
    </location>
</feature>
<accession>A0A3B7ML20</accession>
<dbReference type="RefSeq" id="WP_119049635.1">
    <property type="nucleotide sequence ID" value="NZ_CP032157.1"/>
</dbReference>
<dbReference type="KEGG" id="pseg:D3H65_07335"/>
<keyword evidence="1" id="KW-0812">Transmembrane</keyword>
<feature type="transmembrane region" description="Helical" evidence="1">
    <location>
        <begin position="303"/>
        <end position="319"/>
    </location>
</feature>
<feature type="transmembrane region" description="Helical" evidence="1">
    <location>
        <begin position="97"/>
        <end position="117"/>
    </location>
</feature>
<sequence>MKQAQNIQKILAQLQTREGAAFQADEEAIALEYQKINANRSGIAIKVLTVFGGILASLTFIAFLVIAGLMDSDAGMLTLGLAFIIASVWLGKAYDKLIIDTTAVSLFVIGLVVLTFGLEELKVHDSIVCIILLLIAMITLAIIQNYMPAFIAVLVVNGSIIALVLDNNANLIHIYLAIAVIILTLLMLDEAGLITSGKKVSLLYNPVRLGLIVSILATYIMIAWKGWFPHSIHFNLVSAVAAIAAILYTLPRIMVRLDVQSATARAGVYLITALLLVPTVYAPAIPGALLLTLLSFWVNYKTGYALSIIALVYFIGQYYYDLQFTLLTKSLLMMASGILFLLLCLLTHKKLNPHEKI</sequence>
<evidence type="ECO:0000259" key="2">
    <source>
        <dbReference type="Pfam" id="PF14351"/>
    </source>
</evidence>
<dbReference type="InterPro" id="IPR025513">
    <property type="entry name" value="DUF4401"/>
</dbReference>
<protein>
    <submittedName>
        <fullName evidence="3">DUF4401 domain-containing protein</fullName>
    </submittedName>
</protein>
<keyword evidence="1" id="KW-1133">Transmembrane helix</keyword>
<dbReference type="EMBL" id="CP032157">
    <property type="protein sequence ID" value="AXY73800.1"/>
    <property type="molecule type" value="Genomic_DNA"/>
</dbReference>